<evidence type="ECO:0000313" key="5">
    <source>
        <dbReference type="EnsemblProtists" id="EOD42172"/>
    </source>
</evidence>
<keyword evidence="3" id="KW-0508">mRNA splicing</keyword>
<keyword evidence="2" id="KW-0694">RNA-binding</keyword>
<dbReference type="HOGENOM" id="CLU_1135270_0_0_1"/>
<protein>
    <submittedName>
        <fullName evidence="5">Uncharacterized protein</fullName>
    </submittedName>
</protein>
<dbReference type="PaxDb" id="2903-EOD42172"/>
<feature type="region of interest" description="Disordered" evidence="4">
    <location>
        <begin position="193"/>
        <end position="223"/>
    </location>
</feature>
<reference evidence="5" key="2">
    <citation type="submission" date="2024-10" db="UniProtKB">
        <authorList>
            <consortium name="EnsemblProtists"/>
        </authorList>
    </citation>
    <scope>IDENTIFICATION</scope>
</reference>
<dbReference type="STRING" id="2903.R1E450"/>
<reference evidence="6" key="1">
    <citation type="journal article" date="2013" name="Nature">
        <title>Pan genome of the phytoplankton Emiliania underpins its global distribution.</title>
        <authorList>
            <person name="Read B.A."/>
            <person name="Kegel J."/>
            <person name="Klute M.J."/>
            <person name="Kuo A."/>
            <person name="Lefebvre S.C."/>
            <person name="Maumus F."/>
            <person name="Mayer C."/>
            <person name="Miller J."/>
            <person name="Monier A."/>
            <person name="Salamov A."/>
            <person name="Young J."/>
            <person name="Aguilar M."/>
            <person name="Claverie J.M."/>
            <person name="Frickenhaus S."/>
            <person name="Gonzalez K."/>
            <person name="Herman E.K."/>
            <person name="Lin Y.C."/>
            <person name="Napier J."/>
            <person name="Ogata H."/>
            <person name="Sarno A.F."/>
            <person name="Shmutz J."/>
            <person name="Schroeder D."/>
            <person name="de Vargas C."/>
            <person name="Verret F."/>
            <person name="von Dassow P."/>
            <person name="Valentin K."/>
            <person name="Van de Peer Y."/>
            <person name="Wheeler G."/>
            <person name="Dacks J.B."/>
            <person name="Delwiche C.F."/>
            <person name="Dyhrman S.T."/>
            <person name="Glockner G."/>
            <person name="John U."/>
            <person name="Richards T."/>
            <person name="Worden A.Z."/>
            <person name="Zhang X."/>
            <person name="Grigoriev I.V."/>
            <person name="Allen A.E."/>
            <person name="Bidle K."/>
            <person name="Borodovsky M."/>
            <person name="Bowler C."/>
            <person name="Brownlee C."/>
            <person name="Cock J.M."/>
            <person name="Elias M."/>
            <person name="Gladyshev V.N."/>
            <person name="Groth M."/>
            <person name="Guda C."/>
            <person name="Hadaegh A."/>
            <person name="Iglesias-Rodriguez M.D."/>
            <person name="Jenkins J."/>
            <person name="Jones B.M."/>
            <person name="Lawson T."/>
            <person name="Leese F."/>
            <person name="Lindquist E."/>
            <person name="Lobanov A."/>
            <person name="Lomsadze A."/>
            <person name="Malik S.B."/>
            <person name="Marsh M.E."/>
            <person name="Mackinder L."/>
            <person name="Mock T."/>
            <person name="Mueller-Roeber B."/>
            <person name="Pagarete A."/>
            <person name="Parker M."/>
            <person name="Probert I."/>
            <person name="Quesneville H."/>
            <person name="Raines C."/>
            <person name="Rensing S.A."/>
            <person name="Riano-Pachon D.M."/>
            <person name="Richier S."/>
            <person name="Rokitta S."/>
            <person name="Shiraiwa Y."/>
            <person name="Soanes D.M."/>
            <person name="van der Giezen M."/>
            <person name="Wahlund T.M."/>
            <person name="Williams B."/>
            <person name="Wilson W."/>
            <person name="Wolfe G."/>
            <person name="Wurch L.L."/>
        </authorList>
    </citation>
    <scope>NUCLEOTIDE SEQUENCE</scope>
</reference>
<dbReference type="GeneID" id="17287442"/>
<dbReference type="GO" id="GO:0008380">
    <property type="term" value="P:RNA splicing"/>
    <property type="evidence" value="ECO:0007669"/>
    <property type="project" value="UniProtKB-KW"/>
</dbReference>
<dbReference type="GO" id="GO:0006397">
    <property type="term" value="P:mRNA processing"/>
    <property type="evidence" value="ECO:0007669"/>
    <property type="project" value="UniProtKB-KW"/>
</dbReference>
<evidence type="ECO:0000313" key="6">
    <source>
        <dbReference type="Proteomes" id="UP000013827"/>
    </source>
</evidence>
<feature type="compositionally biased region" description="Gly residues" evidence="4">
    <location>
        <begin position="208"/>
        <end position="219"/>
    </location>
</feature>
<evidence type="ECO:0000256" key="1">
    <source>
        <dbReference type="ARBA" id="ARBA00022664"/>
    </source>
</evidence>
<evidence type="ECO:0000256" key="4">
    <source>
        <dbReference type="SAM" id="MobiDB-lite"/>
    </source>
</evidence>
<dbReference type="AlphaFoldDB" id="A0A0D3L2D7"/>
<organism evidence="5 6">
    <name type="scientific">Emiliania huxleyi (strain CCMP1516)</name>
    <dbReference type="NCBI Taxonomy" id="280463"/>
    <lineage>
        <taxon>Eukaryota</taxon>
        <taxon>Haptista</taxon>
        <taxon>Haptophyta</taxon>
        <taxon>Prymnesiophyceae</taxon>
        <taxon>Isochrysidales</taxon>
        <taxon>Noelaerhabdaceae</taxon>
        <taxon>Emiliania</taxon>
    </lineage>
</organism>
<proteinExistence type="predicted"/>
<dbReference type="EnsemblProtists" id="EOD42172">
    <property type="protein sequence ID" value="EOD42172"/>
    <property type="gene ID" value="EMIHUDRAFT_194936"/>
</dbReference>
<dbReference type="KEGG" id="ehx:EMIHUDRAFT_194936"/>
<keyword evidence="1" id="KW-0507">mRNA processing</keyword>
<feature type="compositionally biased region" description="Polar residues" evidence="4">
    <location>
        <begin position="41"/>
        <end position="53"/>
    </location>
</feature>
<evidence type="ECO:0000256" key="2">
    <source>
        <dbReference type="ARBA" id="ARBA00022884"/>
    </source>
</evidence>
<keyword evidence="6" id="KW-1185">Reference proteome</keyword>
<evidence type="ECO:0000256" key="3">
    <source>
        <dbReference type="ARBA" id="ARBA00023187"/>
    </source>
</evidence>
<dbReference type="PANTHER" id="PTHR23139">
    <property type="entry name" value="RNA-BINDING PROTEIN"/>
    <property type="match status" value="1"/>
</dbReference>
<sequence length="245" mass="26153">MPPRDSERKKHRDRRDRDRRERSRDRGRRHDEEEPRKRRSGFSSGWDLSSNQAPAWPSAAWGPLERTSGEIAGQRSAARADQTGPDVAMPLISPQLMQETRLGRRVYVGNTPASALLLFDGMDYRGRQLKALSLVHPPSPGTLLHSALNGLTRIKGVVSSDVPDGPNKVFLGNVPNHLTNVALGTSGYGSGTAAPPALTMKPPPPPGGGYGAPSPGAGGFSPTNPMARLPGFVAGGVVPATMRPH</sequence>
<name>A0A0D3L2D7_EMIH1</name>
<dbReference type="RefSeq" id="XP_005794601.1">
    <property type="nucleotide sequence ID" value="XM_005794544.1"/>
</dbReference>
<accession>A0A0D3L2D7</accession>
<dbReference type="GO" id="GO:0003723">
    <property type="term" value="F:RNA binding"/>
    <property type="evidence" value="ECO:0007669"/>
    <property type="project" value="UniProtKB-KW"/>
</dbReference>
<feature type="region of interest" description="Disordered" evidence="4">
    <location>
        <begin position="1"/>
        <end position="63"/>
    </location>
</feature>
<dbReference type="Proteomes" id="UP000013827">
    <property type="component" value="Unassembled WGS sequence"/>
</dbReference>
<feature type="compositionally biased region" description="Basic and acidic residues" evidence="4">
    <location>
        <begin position="15"/>
        <end position="36"/>
    </location>
</feature>